<proteinExistence type="predicted"/>
<dbReference type="InterPro" id="IPR036148">
    <property type="entry name" value="MmgE/PrpD_sf"/>
</dbReference>
<organism evidence="2 3">
    <name type="scientific">Streptomyces brasiliensis</name>
    <dbReference type="NCBI Taxonomy" id="1954"/>
    <lineage>
        <taxon>Bacteria</taxon>
        <taxon>Bacillati</taxon>
        <taxon>Actinomycetota</taxon>
        <taxon>Actinomycetes</taxon>
        <taxon>Kitasatosporales</taxon>
        <taxon>Streptomycetaceae</taxon>
        <taxon>Streptomyces</taxon>
    </lineage>
</organism>
<reference evidence="2" key="1">
    <citation type="journal article" date="2014" name="Int. J. Syst. Evol. Microbiol.">
        <title>Complete genome sequence of Corynebacterium casei LMG S-19264T (=DSM 44701T), isolated from a smear-ripened cheese.</title>
        <authorList>
            <consortium name="US DOE Joint Genome Institute (JGI-PGF)"/>
            <person name="Walter F."/>
            <person name="Albersmeier A."/>
            <person name="Kalinowski J."/>
            <person name="Ruckert C."/>
        </authorList>
    </citation>
    <scope>NUCLEOTIDE SEQUENCE</scope>
    <source>
        <strain evidence="2">JCM 3086</strain>
    </source>
</reference>
<dbReference type="Pfam" id="PF03972">
    <property type="entry name" value="MmgE_PrpD_N"/>
    <property type="match status" value="1"/>
</dbReference>
<dbReference type="EMBL" id="BMQA01000027">
    <property type="protein sequence ID" value="GGJ42946.1"/>
    <property type="molecule type" value="Genomic_DNA"/>
</dbReference>
<protein>
    <recommendedName>
        <fullName evidence="1">MmgE/PrpD N-terminal domain-containing protein</fullName>
    </recommendedName>
</protein>
<keyword evidence="3" id="KW-1185">Reference proteome</keyword>
<dbReference type="RefSeq" id="WP_189314649.1">
    <property type="nucleotide sequence ID" value="NZ_BMQA01000027.1"/>
</dbReference>
<dbReference type="AlphaFoldDB" id="A0A917L3H9"/>
<dbReference type="Gene3D" id="1.10.4100.10">
    <property type="entry name" value="2-methylcitrate dehydratase PrpD"/>
    <property type="match status" value="1"/>
</dbReference>
<name>A0A917L3H9_9ACTN</name>
<evidence type="ECO:0000259" key="1">
    <source>
        <dbReference type="Pfam" id="PF03972"/>
    </source>
</evidence>
<evidence type="ECO:0000313" key="2">
    <source>
        <dbReference type="EMBL" id="GGJ42946.1"/>
    </source>
</evidence>
<reference evidence="2" key="2">
    <citation type="submission" date="2020-09" db="EMBL/GenBank/DDBJ databases">
        <authorList>
            <person name="Sun Q."/>
            <person name="Ohkuma M."/>
        </authorList>
    </citation>
    <scope>NUCLEOTIDE SEQUENCE</scope>
    <source>
        <strain evidence="2">JCM 3086</strain>
    </source>
</reference>
<comment type="caution">
    <text evidence="2">The sequence shown here is derived from an EMBL/GenBank/DDBJ whole genome shotgun (WGS) entry which is preliminary data.</text>
</comment>
<accession>A0A917L3H9</accession>
<gene>
    <name evidence="2" type="ORF">GCM10010121_062740</name>
</gene>
<dbReference type="InterPro" id="IPR045336">
    <property type="entry name" value="MmgE_PrpD_N"/>
</dbReference>
<dbReference type="InterPro" id="IPR042183">
    <property type="entry name" value="MmgE/PrpD_sf_1"/>
</dbReference>
<feature type="domain" description="MmgE/PrpD N-terminal" evidence="1">
    <location>
        <begin position="2"/>
        <end position="88"/>
    </location>
</feature>
<dbReference type="Proteomes" id="UP000657574">
    <property type="component" value="Unassembled WGS sequence"/>
</dbReference>
<sequence length="89" mass="9017">MFLRSIVEGYEVANRVTEALGPAHYRLWHTTGAAGCIAAAAAAGLALGLPVNTLVHALALAATMDSGLQRTIRTGSTGKPLHSGHAAAA</sequence>
<dbReference type="GO" id="GO:0016829">
    <property type="term" value="F:lyase activity"/>
    <property type="evidence" value="ECO:0007669"/>
    <property type="project" value="InterPro"/>
</dbReference>
<dbReference type="SUPFAM" id="SSF103378">
    <property type="entry name" value="2-methylcitrate dehydratase PrpD"/>
    <property type="match status" value="1"/>
</dbReference>
<evidence type="ECO:0000313" key="3">
    <source>
        <dbReference type="Proteomes" id="UP000657574"/>
    </source>
</evidence>